<feature type="region of interest" description="Disordered" evidence="1">
    <location>
        <begin position="401"/>
        <end position="461"/>
    </location>
</feature>
<evidence type="ECO:0000313" key="4">
    <source>
        <dbReference type="Proteomes" id="UP000001219"/>
    </source>
</evidence>
<dbReference type="InterPro" id="IPR001466">
    <property type="entry name" value="Beta-lactam-related"/>
</dbReference>
<dbReference type="AlphaFoldDB" id="D0L9U8"/>
<dbReference type="EMBL" id="CP001802">
    <property type="protein sequence ID" value="ACY22113.1"/>
    <property type="molecule type" value="Genomic_DNA"/>
</dbReference>
<dbReference type="PANTHER" id="PTHR43283">
    <property type="entry name" value="BETA-LACTAMASE-RELATED"/>
    <property type="match status" value="1"/>
</dbReference>
<dbReference type="InterPro" id="IPR042070">
    <property type="entry name" value="PucR_C-HTH_sf"/>
</dbReference>
<keyword evidence="4" id="KW-1185">Reference proteome</keyword>
<gene>
    <name evidence="3" type="ordered locus">Gbro_2901</name>
</gene>
<sequence>MSTPTVGSQQIAAAADAVVQRMSAGDDRVPGVVAGVTTDRETIYLGHSGSRALDEPAAMTDDTVFAIFSTTKAIAGTAALQLVERGELDLDAPAKEYDPRLGEVEVIEGFGDDGQPRLRAPESDITTRQLLTHTAGFGYDFFNEAYARLATEHGQPSIITASMASLRTPLLFDPGTRWEYGTNMDWAGLVVEGITGKRLGEVITERILNPLALSDTAFTRTDSMRQRSATMHHRGADGCLTPDHDFALPDDPEVHMGGHGLYSTVGDYLKFIRMWINDGRSDAGEQILRPETVELAERNHLPGDMKITALPGVIPSLSNDAEFFPGMPKSWALSFMINEEQAPTGRPAGSLAWAGLANLYYWIDRRNRIGGYWATQILPFADASAVVGYWISRPRCTTRWPADSLGVTSTTPGLAVGEEPRAGTSRSNLGPGPHRESRDPSDRVFRRTRRRQGEHSRSARDCCGAGGCPAGVQTPSMHTRVSVLGEPLTGDTPETRRQVCVDAQSVVWLERDGDERPNDAIILERLALATGIRLAGSAPELARRDVAVLLDRAAALDDRREAASRLGLVTGVQYRAVATPLFAEWTSRPSWPGDVVATPLGTIHALISPIKVTARTVPASPCGLGVGAGIDDLAESFRTALIALKLCERPERAVDAAQYGGLIHLLADVTSTATNPDTDRLEAVMDNGWGRSTIAALLDSSSARQAARTLNVHHSTMQSRIEHLSTALQFNPLDGLGRAAGCRVSHLANAPFPSARIAPP</sequence>
<organism evidence="3 4">
    <name type="scientific">Gordonia bronchialis (strain ATCC 25592 / DSM 43247 / BCRC 13721 / JCM 3198 / KCTC 3076 / NBRC 16047 / NCTC 10667)</name>
    <name type="common">Rhodococcus bronchialis</name>
    <dbReference type="NCBI Taxonomy" id="526226"/>
    <lineage>
        <taxon>Bacteria</taxon>
        <taxon>Bacillati</taxon>
        <taxon>Actinomycetota</taxon>
        <taxon>Actinomycetes</taxon>
        <taxon>Mycobacteriales</taxon>
        <taxon>Gordoniaceae</taxon>
        <taxon>Gordonia</taxon>
    </lineage>
</organism>
<accession>D0L9U8</accession>
<dbReference type="Pfam" id="PF00144">
    <property type="entry name" value="Beta-lactamase"/>
    <property type="match status" value="1"/>
</dbReference>
<dbReference type="Gene3D" id="1.10.10.2840">
    <property type="entry name" value="PucR C-terminal helix-turn-helix domain"/>
    <property type="match status" value="1"/>
</dbReference>
<evidence type="ECO:0000259" key="2">
    <source>
        <dbReference type="Pfam" id="PF00144"/>
    </source>
</evidence>
<protein>
    <submittedName>
        <fullName evidence="3">Beta-lactamase</fullName>
    </submittedName>
</protein>
<name>D0L9U8_GORB4</name>
<feature type="domain" description="Beta-lactamase-related" evidence="2">
    <location>
        <begin position="22"/>
        <end position="379"/>
    </location>
</feature>
<reference evidence="3 4" key="2">
    <citation type="journal article" date="2010" name="Stand. Genomic Sci.">
        <title>Complete genome sequence of Gordonia bronchialis type strain (3410).</title>
        <authorList>
            <person name="Ivanova N."/>
            <person name="Sikorski J."/>
            <person name="Jando M."/>
            <person name="Lapidus A."/>
            <person name="Nolan M."/>
            <person name="Lucas S."/>
            <person name="Del Rio T.G."/>
            <person name="Tice H."/>
            <person name="Copeland A."/>
            <person name="Cheng J.F."/>
            <person name="Chen F."/>
            <person name="Bruce D."/>
            <person name="Goodwin L."/>
            <person name="Pitluck S."/>
            <person name="Mavromatis K."/>
            <person name="Ovchinnikova G."/>
            <person name="Pati A."/>
            <person name="Chen A."/>
            <person name="Palaniappan K."/>
            <person name="Land M."/>
            <person name="Hauser L."/>
            <person name="Chang Y.J."/>
            <person name="Jeffries C.D."/>
            <person name="Chain P."/>
            <person name="Saunders E."/>
            <person name="Han C."/>
            <person name="Detter J.C."/>
            <person name="Brettin T."/>
            <person name="Rohde M."/>
            <person name="Goker M."/>
            <person name="Bristow J."/>
            <person name="Eisen J.A."/>
            <person name="Markowitz V."/>
            <person name="Hugenholtz P."/>
            <person name="Klenk H.P."/>
            <person name="Kyrpides N.C."/>
        </authorList>
    </citation>
    <scope>NUCLEOTIDE SEQUENCE [LARGE SCALE GENOMIC DNA]</scope>
    <source>
        <strain evidence="4">ATCC 25592 / DSM 43247 / BCRC 13721 / JCM 3198 / KCTC 3076 / NBRC 16047 / NCTC 10667</strain>
    </source>
</reference>
<reference evidence="4" key="1">
    <citation type="submission" date="2009-10" db="EMBL/GenBank/DDBJ databases">
        <title>The complete chromosome of Gordonia bronchialis DSM 43247.</title>
        <authorList>
            <consortium name="US DOE Joint Genome Institute (JGI-PGF)"/>
            <person name="Lucas S."/>
            <person name="Copeland A."/>
            <person name="Lapidus A."/>
            <person name="Glavina del Rio T."/>
            <person name="Dalin E."/>
            <person name="Tice H."/>
            <person name="Bruce D."/>
            <person name="Goodwin L."/>
            <person name="Pitluck S."/>
            <person name="Kyrpides N."/>
            <person name="Mavromatis K."/>
            <person name="Ivanova N."/>
            <person name="Ovchinnikova G."/>
            <person name="Saunders E."/>
            <person name="Brettin T."/>
            <person name="Detter J.C."/>
            <person name="Han C."/>
            <person name="Larimer F."/>
            <person name="Land M."/>
            <person name="Hauser L."/>
            <person name="Markowitz V."/>
            <person name="Cheng J.-F."/>
            <person name="Hugenholtz P."/>
            <person name="Woyke T."/>
            <person name="Wu D."/>
            <person name="Jando M."/>
            <person name="Schneider S."/>
            <person name="Goeker M."/>
            <person name="Klenk H.-P."/>
            <person name="Eisen J.A."/>
        </authorList>
    </citation>
    <scope>NUCLEOTIDE SEQUENCE [LARGE SCALE GENOMIC DNA]</scope>
    <source>
        <strain evidence="4">ATCC 25592 / DSM 43247 / BCRC 13721 / JCM 3198 / KCTC 3076 / NBRC 16047 / NCTC 10667</strain>
    </source>
</reference>
<feature type="compositionally biased region" description="Basic and acidic residues" evidence="1">
    <location>
        <begin position="433"/>
        <end position="460"/>
    </location>
</feature>
<dbReference type="STRING" id="526226.Gbro_2901"/>
<dbReference type="eggNOG" id="COG2508">
    <property type="taxonomic scope" value="Bacteria"/>
</dbReference>
<dbReference type="InterPro" id="IPR050789">
    <property type="entry name" value="Diverse_Enzym_Activities"/>
</dbReference>
<dbReference type="Gene3D" id="3.40.710.10">
    <property type="entry name" value="DD-peptidase/beta-lactamase superfamily"/>
    <property type="match status" value="1"/>
</dbReference>
<proteinExistence type="predicted"/>
<dbReference type="SUPFAM" id="SSF56601">
    <property type="entry name" value="beta-lactamase/transpeptidase-like"/>
    <property type="match status" value="1"/>
</dbReference>
<dbReference type="Proteomes" id="UP000001219">
    <property type="component" value="Chromosome"/>
</dbReference>
<evidence type="ECO:0000313" key="3">
    <source>
        <dbReference type="EMBL" id="ACY22113.1"/>
    </source>
</evidence>
<dbReference type="KEGG" id="gbr:Gbro_2901"/>
<evidence type="ECO:0000256" key="1">
    <source>
        <dbReference type="SAM" id="MobiDB-lite"/>
    </source>
</evidence>
<dbReference type="HOGENOM" id="CLU_366720_0_0_11"/>
<dbReference type="PANTHER" id="PTHR43283:SF3">
    <property type="entry name" value="BETA-LACTAMASE FAMILY PROTEIN (AFU_ORTHOLOGUE AFUA_5G07500)"/>
    <property type="match status" value="1"/>
</dbReference>
<dbReference type="InterPro" id="IPR012338">
    <property type="entry name" value="Beta-lactam/transpept-like"/>
</dbReference>
<dbReference type="eggNOG" id="COG1680">
    <property type="taxonomic scope" value="Bacteria"/>
</dbReference>